<feature type="chain" id="PRO_5045589441" evidence="1">
    <location>
        <begin position="21"/>
        <end position="203"/>
    </location>
</feature>
<dbReference type="InterPro" id="IPR025665">
    <property type="entry name" value="Beta-barrel_OMP_2"/>
</dbReference>
<organism evidence="3 4">
    <name type="scientific">Compostibacter hankyongensis</name>
    <dbReference type="NCBI Taxonomy" id="1007089"/>
    <lineage>
        <taxon>Bacteria</taxon>
        <taxon>Pseudomonadati</taxon>
        <taxon>Bacteroidota</taxon>
        <taxon>Chitinophagia</taxon>
        <taxon>Chitinophagales</taxon>
        <taxon>Chitinophagaceae</taxon>
        <taxon>Compostibacter</taxon>
    </lineage>
</organism>
<dbReference type="EMBL" id="BAABFN010000020">
    <property type="protein sequence ID" value="GAA4317337.1"/>
    <property type="molecule type" value="Genomic_DNA"/>
</dbReference>
<dbReference type="Pfam" id="PF13568">
    <property type="entry name" value="OMP_b-brl_2"/>
    <property type="match status" value="1"/>
</dbReference>
<comment type="caution">
    <text evidence="3">The sequence shown here is derived from an EMBL/GenBank/DDBJ whole genome shotgun (WGS) entry which is preliminary data.</text>
</comment>
<keyword evidence="1" id="KW-0732">Signal</keyword>
<evidence type="ECO:0000259" key="2">
    <source>
        <dbReference type="Pfam" id="PF13568"/>
    </source>
</evidence>
<keyword evidence="4" id="KW-1185">Reference proteome</keyword>
<evidence type="ECO:0000313" key="4">
    <source>
        <dbReference type="Proteomes" id="UP001501207"/>
    </source>
</evidence>
<reference evidence="4" key="1">
    <citation type="journal article" date="2019" name="Int. J. Syst. Evol. Microbiol.">
        <title>The Global Catalogue of Microorganisms (GCM) 10K type strain sequencing project: providing services to taxonomists for standard genome sequencing and annotation.</title>
        <authorList>
            <consortium name="The Broad Institute Genomics Platform"/>
            <consortium name="The Broad Institute Genome Sequencing Center for Infectious Disease"/>
            <person name="Wu L."/>
            <person name="Ma J."/>
        </authorList>
    </citation>
    <scope>NUCLEOTIDE SEQUENCE [LARGE SCALE GENOMIC DNA]</scope>
    <source>
        <strain evidence="4">JCM 17664</strain>
    </source>
</reference>
<evidence type="ECO:0000313" key="3">
    <source>
        <dbReference type="EMBL" id="GAA4317337.1"/>
    </source>
</evidence>
<feature type="domain" description="Outer membrane protein beta-barrel" evidence="2">
    <location>
        <begin position="19"/>
        <end position="178"/>
    </location>
</feature>
<accession>A0ABP8G584</accession>
<feature type="signal peptide" evidence="1">
    <location>
        <begin position="1"/>
        <end position="20"/>
    </location>
</feature>
<gene>
    <name evidence="3" type="ORF">GCM10023143_29340</name>
</gene>
<protein>
    <submittedName>
        <fullName evidence="3">Porin family protein</fullName>
    </submittedName>
</protein>
<name>A0ABP8G584_9BACT</name>
<evidence type="ECO:0000256" key="1">
    <source>
        <dbReference type="SAM" id="SignalP"/>
    </source>
</evidence>
<proteinExistence type="predicted"/>
<dbReference type="Proteomes" id="UP001501207">
    <property type="component" value="Unassembled WGS sequence"/>
</dbReference>
<sequence>MMKKWYLAVAAMLIAGTTFAQTTFGLRVGPNFSSATQKVDGEKETSKIITGVAGGAYANIPIATDFYIQPALQYEGKGGKAKDFDVTTRLNYLTLPIDFVYKPEMGDGSNWIVGVGPYLGYGLGGKVKGGDETTSDQDPFDSEFGLKRFDAGANVQVGYEFNNGFNIGLNTELGLLNLVQDGDNDNSFRNTSFGVSVGYTFRR</sequence>